<name>A0A8H6KYZ7_9LECA</name>
<dbReference type="Proteomes" id="UP000593566">
    <property type="component" value="Unassembled WGS sequence"/>
</dbReference>
<feature type="signal peptide" evidence="2">
    <location>
        <begin position="1"/>
        <end position="21"/>
    </location>
</feature>
<protein>
    <recommendedName>
        <fullName evidence="5">DUF1772-domain-containing protein</fullName>
    </recommendedName>
</protein>
<organism evidence="3 4">
    <name type="scientific">Letharia lupina</name>
    <dbReference type="NCBI Taxonomy" id="560253"/>
    <lineage>
        <taxon>Eukaryota</taxon>
        <taxon>Fungi</taxon>
        <taxon>Dikarya</taxon>
        <taxon>Ascomycota</taxon>
        <taxon>Pezizomycotina</taxon>
        <taxon>Lecanoromycetes</taxon>
        <taxon>OSLEUM clade</taxon>
        <taxon>Lecanoromycetidae</taxon>
        <taxon>Lecanorales</taxon>
        <taxon>Lecanorineae</taxon>
        <taxon>Parmeliaceae</taxon>
        <taxon>Letharia</taxon>
    </lineage>
</organism>
<keyword evidence="1" id="KW-0812">Transmembrane</keyword>
<evidence type="ECO:0008006" key="5">
    <source>
        <dbReference type="Google" id="ProtNLM"/>
    </source>
</evidence>
<dbReference type="GeneID" id="59335956"/>
<reference evidence="3 4" key="1">
    <citation type="journal article" date="2020" name="Genomics">
        <title>Complete, high-quality genomes from long-read metagenomic sequencing of two wolf lichen thalli reveals enigmatic genome architecture.</title>
        <authorList>
            <person name="McKenzie S.K."/>
            <person name="Walston R.F."/>
            <person name="Allen J.L."/>
        </authorList>
    </citation>
    <scope>NUCLEOTIDE SEQUENCE [LARGE SCALE GENOMIC DNA]</scope>
    <source>
        <strain evidence="3">WasteWater1</strain>
    </source>
</reference>
<feature type="transmembrane region" description="Helical" evidence="1">
    <location>
        <begin position="130"/>
        <end position="148"/>
    </location>
</feature>
<comment type="caution">
    <text evidence="3">The sequence shown here is derived from an EMBL/GenBank/DDBJ whole genome shotgun (WGS) entry which is preliminary data.</text>
</comment>
<feature type="chain" id="PRO_5034655140" description="DUF1772-domain-containing protein" evidence="2">
    <location>
        <begin position="22"/>
        <end position="149"/>
    </location>
</feature>
<evidence type="ECO:0000256" key="1">
    <source>
        <dbReference type="SAM" id="Phobius"/>
    </source>
</evidence>
<accession>A0A8H6KYZ7</accession>
<evidence type="ECO:0000313" key="3">
    <source>
        <dbReference type="EMBL" id="KAF6229441.1"/>
    </source>
</evidence>
<dbReference type="AlphaFoldDB" id="A0A8H6KYZ7"/>
<dbReference type="EMBL" id="JACCJB010000003">
    <property type="protein sequence ID" value="KAF6229441.1"/>
    <property type="molecule type" value="Genomic_DNA"/>
</dbReference>
<gene>
    <name evidence="3" type="ORF">HO133_007557</name>
</gene>
<keyword evidence="2" id="KW-0732">Signal</keyword>
<sequence>MALLPTTFLTPLLAFLSLYAAQKSYIAITNLQQYEERTEKAAKHLDKAAHDLYKTRVTQASGAAAIALSFISSVVLFCNPNASPIVALANIATTAAAYMHITGFWKAKAQVPFVTGFNEGIRKSNDLRRLLVSLGVGWTFTGLVGYLWA</sequence>
<evidence type="ECO:0000313" key="4">
    <source>
        <dbReference type="Proteomes" id="UP000593566"/>
    </source>
</evidence>
<keyword evidence="1" id="KW-1133">Transmembrane helix</keyword>
<proteinExistence type="predicted"/>
<dbReference type="RefSeq" id="XP_037157083.1">
    <property type="nucleotide sequence ID" value="XM_037298448.1"/>
</dbReference>
<keyword evidence="4" id="KW-1185">Reference proteome</keyword>
<evidence type="ECO:0000256" key="2">
    <source>
        <dbReference type="SAM" id="SignalP"/>
    </source>
</evidence>
<feature type="transmembrane region" description="Helical" evidence="1">
    <location>
        <begin position="60"/>
        <end position="78"/>
    </location>
</feature>
<keyword evidence="1" id="KW-0472">Membrane</keyword>